<dbReference type="InterPro" id="IPR008251">
    <property type="entry name" value="Chromo_shadow_dom"/>
</dbReference>
<dbReference type="InterPro" id="IPR000953">
    <property type="entry name" value="Chromo/chromo_shadow_dom"/>
</dbReference>
<dbReference type="OrthoDB" id="6421266at2759"/>
<sequence>MKKKQSKSRSKSNSDTDYTVERILDKRINDDGVIEYFLKWQDYDESFNTWEPIGNLMCDSLVTEFEENLRASKPGQSTSKEADGVVGFGDDFESHQQIVTKTNHEQNAFDNSIPSQSVNCESDSRNDNDESGVRLNSETMSSIEIADKRTHVEEVNSIQKSGDKELSDVNATFDDVSEPLNPSHKRPSMQDDIKSKKSKTLSQKTTTPRKSQDKSMVNGDSARKEETVREEPEKILGLAMFKNNEMQFLIKMKNKKKPIRISVDYAKEAWPLKVIEYYETLIRWQDE</sequence>
<protein>
    <submittedName>
        <fullName evidence="5">Chromobox protein 1-like isoform X3</fullName>
    </submittedName>
</protein>
<name>A0A443RFN2_9ACAR</name>
<dbReference type="PROSITE" id="PS50013">
    <property type="entry name" value="CHROMO_2"/>
    <property type="match status" value="1"/>
</dbReference>
<feature type="compositionally biased region" description="Basic and acidic residues" evidence="3">
    <location>
        <begin position="122"/>
        <end position="132"/>
    </location>
</feature>
<reference evidence="5 6" key="1">
    <citation type="journal article" date="2018" name="Gigascience">
        <title>Genomes of trombidid mites reveal novel predicted allergens and laterally-transferred genes associated with secondary metabolism.</title>
        <authorList>
            <person name="Dong X."/>
            <person name="Chaisiri K."/>
            <person name="Xia D."/>
            <person name="Armstrong S.D."/>
            <person name="Fang Y."/>
            <person name="Donnelly M.J."/>
            <person name="Kadowaki T."/>
            <person name="McGarry J.W."/>
            <person name="Darby A.C."/>
            <person name="Makepeace B.L."/>
        </authorList>
    </citation>
    <scope>NUCLEOTIDE SEQUENCE [LARGE SCALE GENOMIC DNA]</scope>
    <source>
        <strain evidence="5">UoL-WK</strain>
    </source>
</reference>
<dbReference type="GO" id="GO:0005634">
    <property type="term" value="C:nucleus"/>
    <property type="evidence" value="ECO:0007669"/>
    <property type="project" value="UniProtKB-SubCell"/>
</dbReference>
<feature type="region of interest" description="Disordered" evidence="3">
    <location>
        <begin position="104"/>
        <end position="231"/>
    </location>
</feature>
<dbReference type="CDD" id="cd00034">
    <property type="entry name" value="CSD"/>
    <property type="match status" value="1"/>
</dbReference>
<accession>A0A443RFN2</accession>
<comment type="caution">
    <text evidence="5">The sequence shown here is derived from an EMBL/GenBank/DDBJ whole genome shotgun (WGS) entry which is preliminary data.</text>
</comment>
<gene>
    <name evidence="5" type="ORF">B4U79_09133</name>
</gene>
<comment type="subcellular location">
    <subcellularLocation>
        <location evidence="1">Nucleus</location>
    </subcellularLocation>
</comment>
<evidence type="ECO:0000313" key="6">
    <source>
        <dbReference type="Proteomes" id="UP000285301"/>
    </source>
</evidence>
<dbReference type="AlphaFoldDB" id="A0A443RFN2"/>
<dbReference type="InterPro" id="IPR051219">
    <property type="entry name" value="Heterochromatin_chromo-domain"/>
</dbReference>
<dbReference type="Gene3D" id="2.40.50.40">
    <property type="match status" value="2"/>
</dbReference>
<keyword evidence="2" id="KW-0539">Nucleus</keyword>
<dbReference type="Proteomes" id="UP000285301">
    <property type="component" value="Unassembled WGS sequence"/>
</dbReference>
<dbReference type="EMBL" id="NCKU01000807">
    <property type="protein sequence ID" value="RWS14081.1"/>
    <property type="molecule type" value="Genomic_DNA"/>
</dbReference>
<evidence type="ECO:0000256" key="3">
    <source>
        <dbReference type="SAM" id="MobiDB-lite"/>
    </source>
</evidence>
<organism evidence="5 6">
    <name type="scientific">Dinothrombium tinctorium</name>
    <dbReference type="NCBI Taxonomy" id="1965070"/>
    <lineage>
        <taxon>Eukaryota</taxon>
        <taxon>Metazoa</taxon>
        <taxon>Ecdysozoa</taxon>
        <taxon>Arthropoda</taxon>
        <taxon>Chelicerata</taxon>
        <taxon>Arachnida</taxon>
        <taxon>Acari</taxon>
        <taxon>Acariformes</taxon>
        <taxon>Trombidiformes</taxon>
        <taxon>Prostigmata</taxon>
        <taxon>Anystina</taxon>
        <taxon>Parasitengona</taxon>
        <taxon>Trombidioidea</taxon>
        <taxon>Trombidiidae</taxon>
        <taxon>Dinothrombium</taxon>
    </lineage>
</organism>
<dbReference type="InterPro" id="IPR023779">
    <property type="entry name" value="Chromodomain_CS"/>
</dbReference>
<feature type="compositionally biased region" description="Polar residues" evidence="3">
    <location>
        <begin position="104"/>
        <end position="121"/>
    </location>
</feature>
<dbReference type="STRING" id="1965070.A0A443RFN2"/>
<feature type="compositionally biased region" description="Basic and acidic residues" evidence="3">
    <location>
        <begin position="221"/>
        <end position="231"/>
    </location>
</feature>
<dbReference type="CDD" id="cd00024">
    <property type="entry name" value="CD_CSD"/>
    <property type="match status" value="1"/>
</dbReference>
<dbReference type="InterPro" id="IPR023780">
    <property type="entry name" value="Chromo_domain"/>
</dbReference>
<feature type="compositionally biased region" description="Basic and acidic residues" evidence="3">
    <location>
        <begin position="145"/>
        <end position="154"/>
    </location>
</feature>
<evidence type="ECO:0000313" key="5">
    <source>
        <dbReference type="EMBL" id="RWS14081.1"/>
    </source>
</evidence>
<dbReference type="PROSITE" id="PS00598">
    <property type="entry name" value="CHROMO_1"/>
    <property type="match status" value="1"/>
</dbReference>
<dbReference type="Pfam" id="PF01393">
    <property type="entry name" value="Chromo_shadow"/>
    <property type="match status" value="1"/>
</dbReference>
<dbReference type="PANTHER" id="PTHR22812">
    <property type="entry name" value="CHROMOBOX PROTEIN"/>
    <property type="match status" value="1"/>
</dbReference>
<dbReference type="Pfam" id="PF00385">
    <property type="entry name" value="Chromo"/>
    <property type="match status" value="1"/>
</dbReference>
<evidence type="ECO:0000256" key="2">
    <source>
        <dbReference type="ARBA" id="ARBA00023242"/>
    </source>
</evidence>
<dbReference type="GO" id="GO:0000792">
    <property type="term" value="C:heterochromatin"/>
    <property type="evidence" value="ECO:0007669"/>
    <property type="project" value="UniProtKB-ARBA"/>
</dbReference>
<dbReference type="SMART" id="SM00298">
    <property type="entry name" value="CHROMO"/>
    <property type="match status" value="1"/>
</dbReference>
<evidence type="ECO:0000259" key="4">
    <source>
        <dbReference type="PROSITE" id="PS50013"/>
    </source>
</evidence>
<feature type="domain" description="Chromo" evidence="4">
    <location>
        <begin position="18"/>
        <end position="77"/>
    </location>
</feature>
<dbReference type="InterPro" id="IPR016197">
    <property type="entry name" value="Chromo-like_dom_sf"/>
</dbReference>
<evidence type="ECO:0000256" key="1">
    <source>
        <dbReference type="ARBA" id="ARBA00004123"/>
    </source>
</evidence>
<dbReference type="SUPFAM" id="SSF54160">
    <property type="entry name" value="Chromo domain-like"/>
    <property type="match status" value="2"/>
</dbReference>
<keyword evidence="6" id="KW-1185">Reference proteome</keyword>
<proteinExistence type="predicted"/>